<dbReference type="InterPro" id="IPR003598">
    <property type="entry name" value="Ig_sub2"/>
</dbReference>
<dbReference type="InterPro" id="IPR036179">
    <property type="entry name" value="Ig-like_dom_sf"/>
</dbReference>
<keyword evidence="7" id="KW-0393">Immunoglobulin domain</keyword>
<keyword evidence="2" id="KW-0945">Host-virus interaction</keyword>
<dbReference type="InterPro" id="IPR013106">
    <property type="entry name" value="Ig_V-set"/>
</dbReference>
<feature type="transmembrane region" description="Helical" evidence="11">
    <location>
        <begin position="265"/>
        <end position="289"/>
    </location>
</feature>
<keyword evidence="6" id="KW-0922">Interferon antiviral system evasion</keyword>
<sequence length="379" mass="43250">FRETSSSSSVLLLFIILKMLSFMIICFIWLIHSDVIYSIENTTVSGPRSFGYVDSSVTQFSVPEDHHVCLPCQGPDVIWTHQNTKVLVTRRGSSQTNQDRQRYLLLMDGGLCLLKLDDSDGGEYQCNQQLVAELQVLTGNDFQVSAGWTLLLPCRGSSKTKQRWFRQRGREKKEVIFTRFRNGTEKPERDGDRLSYMNNALQIRDLQPEDAGEYQCNGVLQARVSVLEENSYPFVSASSRTTASSGTRTDAAEVKNKTKKKHENVLMLVAVSGFVLMTISLLTVCALLISTKRRRRNRKYKYAEKGHVDTELQLWITSSSQTEYEKFERPSQLEETIHYASLGRQNWKQRPNSPPPDQNHNQVIYSSIVTRPAARNTFC</sequence>
<dbReference type="InterPro" id="IPR007110">
    <property type="entry name" value="Ig-like_dom"/>
</dbReference>
<protein>
    <recommendedName>
        <fullName evidence="9">Soluble interferon alpha/beta receptor OPG204</fullName>
    </recommendedName>
</protein>
<keyword evidence="4" id="KW-1015">Disulfide bond</keyword>
<evidence type="ECO:0000256" key="11">
    <source>
        <dbReference type="SAM" id="Phobius"/>
    </source>
</evidence>
<keyword evidence="2" id="KW-0899">Viral immunoevasion</keyword>
<dbReference type="InterPro" id="IPR015621">
    <property type="entry name" value="IL-1_rcpt_fam"/>
</dbReference>
<dbReference type="SMART" id="SM00409">
    <property type="entry name" value="IG"/>
    <property type="match status" value="2"/>
</dbReference>
<evidence type="ECO:0000256" key="4">
    <source>
        <dbReference type="ARBA" id="ARBA00023157"/>
    </source>
</evidence>
<dbReference type="AlphaFoldDB" id="A0A1A7ZUQ1"/>
<evidence type="ECO:0000256" key="3">
    <source>
        <dbReference type="ARBA" id="ARBA00022830"/>
    </source>
</evidence>
<dbReference type="SMART" id="SM00408">
    <property type="entry name" value="IGc2"/>
    <property type="match status" value="2"/>
</dbReference>
<name>A0A1A7ZUQ1_NOTFU</name>
<dbReference type="InterPro" id="IPR003599">
    <property type="entry name" value="Ig_sub"/>
</dbReference>
<evidence type="ECO:0000256" key="8">
    <source>
        <dbReference type="ARBA" id="ARBA00038761"/>
    </source>
</evidence>
<keyword evidence="3" id="KW-1114">Inhibition of host interferon signaling pathway by virus</keyword>
<evidence type="ECO:0000256" key="7">
    <source>
        <dbReference type="ARBA" id="ARBA00023319"/>
    </source>
</evidence>
<dbReference type="PROSITE" id="PS50835">
    <property type="entry name" value="IG_LIKE"/>
    <property type="match status" value="1"/>
</dbReference>
<reference evidence="13" key="1">
    <citation type="submission" date="2016-05" db="EMBL/GenBank/DDBJ databases">
        <authorList>
            <person name="Lavstsen T."/>
            <person name="Jespersen J.S."/>
        </authorList>
    </citation>
    <scope>NUCLEOTIDE SEQUENCE</scope>
    <source>
        <tissue evidence="13">Brain</tissue>
    </source>
</reference>
<evidence type="ECO:0000256" key="5">
    <source>
        <dbReference type="ARBA" id="ARBA00023180"/>
    </source>
</evidence>
<feature type="transmembrane region" description="Helical" evidence="11">
    <location>
        <begin position="12"/>
        <end position="31"/>
    </location>
</feature>
<keyword evidence="11" id="KW-0472">Membrane</keyword>
<organism evidence="13">
    <name type="scientific">Nothobranchius furzeri</name>
    <name type="common">Turquoise killifish</name>
    <dbReference type="NCBI Taxonomy" id="105023"/>
    <lineage>
        <taxon>Eukaryota</taxon>
        <taxon>Metazoa</taxon>
        <taxon>Chordata</taxon>
        <taxon>Craniata</taxon>
        <taxon>Vertebrata</taxon>
        <taxon>Euteleostomi</taxon>
        <taxon>Actinopterygii</taxon>
        <taxon>Neopterygii</taxon>
        <taxon>Teleostei</taxon>
        <taxon>Neoteleostei</taxon>
        <taxon>Acanthomorphata</taxon>
        <taxon>Ovalentaria</taxon>
        <taxon>Atherinomorphae</taxon>
        <taxon>Cyprinodontiformes</taxon>
        <taxon>Nothobranchiidae</taxon>
        <taxon>Nothobranchius</taxon>
    </lineage>
</organism>
<proteinExistence type="predicted"/>
<dbReference type="Pfam" id="PF07686">
    <property type="entry name" value="V-set"/>
    <property type="match status" value="1"/>
</dbReference>
<evidence type="ECO:0000313" key="13">
    <source>
        <dbReference type="EMBL" id="SBP46597.1"/>
    </source>
</evidence>
<gene>
    <name evidence="13" type="primary">Nfu_g_1_010002</name>
</gene>
<dbReference type="InterPro" id="IPR013783">
    <property type="entry name" value="Ig-like_fold"/>
</dbReference>
<evidence type="ECO:0000256" key="2">
    <source>
        <dbReference type="ARBA" id="ARBA00022632"/>
    </source>
</evidence>
<comment type="subunit">
    <text evidence="8">Interacts with host IFNA1.</text>
</comment>
<dbReference type="EMBL" id="HADY01008112">
    <property type="protein sequence ID" value="SBP46597.1"/>
    <property type="molecule type" value="Transcribed_RNA"/>
</dbReference>
<dbReference type="Gene3D" id="2.60.40.10">
    <property type="entry name" value="Immunoglobulins"/>
    <property type="match status" value="2"/>
</dbReference>
<keyword evidence="11" id="KW-0812">Transmembrane</keyword>
<accession>A0A1A7ZUQ1</accession>
<dbReference type="SUPFAM" id="SSF48726">
    <property type="entry name" value="Immunoglobulin"/>
    <property type="match status" value="2"/>
</dbReference>
<evidence type="ECO:0000256" key="1">
    <source>
        <dbReference type="ARBA" id="ARBA00022518"/>
    </source>
</evidence>
<feature type="domain" description="Ig-like" evidence="12">
    <location>
        <begin position="132"/>
        <end position="216"/>
    </location>
</feature>
<keyword evidence="5" id="KW-0325">Glycoprotein</keyword>
<feature type="non-terminal residue" evidence="13">
    <location>
        <position position="1"/>
    </location>
</feature>
<evidence type="ECO:0000259" key="12">
    <source>
        <dbReference type="PROSITE" id="PS50835"/>
    </source>
</evidence>
<evidence type="ECO:0000256" key="10">
    <source>
        <dbReference type="ARBA" id="ARBA00045444"/>
    </source>
</evidence>
<dbReference type="PANTHER" id="PTHR11890">
    <property type="entry name" value="INTERLEUKIN-1 RECEPTOR FAMILY MEMBER"/>
    <property type="match status" value="1"/>
</dbReference>
<evidence type="ECO:0000256" key="6">
    <source>
        <dbReference type="ARBA" id="ARBA00023258"/>
    </source>
</evidence>
<keyword evidence="1" id="KW-0244">Early protein</keyword>
<dbReference type="PANTHER" id="PTHR11890:SF44">
    <property type="entry name" value="X-LINKED INTERLEUKIN-1 RECEPTOR ACCESSORY PROTEIN-LIKE 2"/>
    <property type="match status" value="1"/>
</dbReference>
<evidence type="ECO:0000256" key="9">
    <source>
        <dbReference type="ARBA" id="ARBA00041012"/>
    </source>
</evidence>
<keyword evidence="11" id="KW-1133">Transmembrane helix</keyword>
<comment type="function">
    <text evidence="10">Counteracts the antiviral effects of host IFN-alpha/beta and key IFN-inducible proteins involved in viral RNA degradation suxh as host OAS1. Acts as a soluble IFN-alpha receptor and thus inhibits the interaction between host IFN-alpha and its receptor.</text>
</comment>
<reference evidence="13" key="2">
    <citation type="submission" date="2016-06" db="EMBL/GenBank/DDBJ databases">
        <title>The genome of a short-lived fish provides insights into sex chromosome evolution and the genetic control of aging.</title>
        <authorList>
            <person name="Reichwald K."/>
            <person name="Felder M."/>
            <person name="Petzold A."/>
            <person name="Koch P."/>
            <person name="Groth M."/>
            <person name="Platzer M."/>
        </authorList>
    </citation>
    <scope>NUCLEOTIDE SEQUENCE</scope>
    <source>
        <tissue evidence="13">Brain</tissue>
    </source>
</reference>
<keyword evidence="2" id="KW-1090">Inhibition of host innate immune response by virus</keyword>